<keyword evidence="3" id="KW-0233">DNA recombination</keyword>
<dbReference type="GO" id="GO:0003677">
    <property type="term" value="F:DNA binding"/>
    <property type="evidence" value="ECO:0007669"/>
    <property type="project" value="UniProtKB-UniRule"/>
</dbReference>
<name>A0A4P6X2C2_HYDPS</name>
<dbReference type="KEGG" id="hpse:HPF_13370"/>
<dbReference type="Gene3D" id="1.10.150.130">
    <property type="match status" value="1"/>
</dbReference>
<dbReference type="InterPro" id="IPR050090">
    <property type="entry name" value="Tyrosine_recombinase_XerCD"/>
</dbReference>
<keyword evidence="1" id="KW-0229">DNA integration</keyword>
<feature type="domain" description="Core-binding (CB)" evidence="6">
    <location>
        <begin position="114"/>
        <end position="200"/>
    </location>
</feature>
<proteinExistence type="predicted"/>
<feature type="domain" description="Tyr recombinase" evidence="5">
    <location>
        <begin position="223"/>
        <end position="407"/>
    </location>
</feature>
<organism evidence="7 8">
    <name type="scientific">Hydrogenophaga pseudoflava</name>
    <name type="common">Pseudomonas carboxydoflava</name>
    <dbReference type="NCBI Taxonomy" id="47421"/>
    <lineage>
        <taxon>Bacteria</taxon>
        <taxon>Pseudomonadati</taxon>
        <taxon>Pseudomonadota</taxon>
        <taxon>Betaproteobacteria</taxon>
        <taxon>Burkholderiales</taxon>
        <taxon>Comamonadaceae</taxon>
        <taxon>Hydrogenophaga</taxon>
    </lineage>
</organism>
<dbReference type="InterPro" id="IPR010998">
    <property type="entry name" value="Integrase_recombinase_N"/>
</dbReference>
<dbReference type="EMBL" id="CP037867">
    <property type="protein sequence ID" value="QBM28686.1"/>
    <property type="molecule type" value="Genomic_DNA"/>
</dbReference>
<sequence>MFDELFKRTAAVVRHTAAPLLVERLLYLEHLRDVGSAHKTLIRYADGMLCIGEMLRWTLPNPITTEQVEAAVDRWITRRHSRKIPGHATKIALRCTARGWFRFLGLLQANVDNHPGSEQIEAYARFMLEERNLSPVTVRARCGHAAEFLRLLAEQGRDVVGFGWRDVDQILVFKGRQEGLTRSSMQTYTYDLRNFVRFLEDRHHCLPGLAAAIRPGRVYQGEQLPMGPSWDVVCRLLDAMQGETDSVVRDRAIMMLFALYGLRASEVQRLSLDDFDWENAIIRVHRSKQCARVECYPLAHPTAQALATYIRSVRPKTDRREVFLQMRAPYLPLSTSALWQVVSRRLRPMDPGLRHHGPHALRHACATRLLARGMSMKEIGDFLGHRHPSTTAVYAKVDLHGLRRVADVDLRRFL</sequence>
<gene>
    <name evidence="7" type="primary">xerD4</name>
    <name evidence="7" type="ORF">HPF_13370</name>
</gene>
<dbReference type="PANTHER" id="PTHR30349">
    <property type="entry name" value="PHAGE INTEGRASE-RELATED"/>
    <property type="match status" value="1"/>
</dbReference>
<keyword evidence="2 4" id="KW-0238">DNA-binding</keyword>
<dbReference type="PANTHER" id="PTHR30349:SF90">
    <property type="entry name" value="TYROSINE RECOMBINASE XERD"/>
    <property type="match status" value="1"/>
</dbReference>
<dbReference type="PROSITE" id="PS51898">
    <property type="entry name" value="TYR_RECOMBINASE"/>
    <property type="match status" value="1"/>
</dbReference>
<evidence type="ECO:0000256" key="2">
    <source>
        <dbReference type="ARBA" id="ARBA00023125"/>
    </source>
</evidence>
<evidence type="ECO:0000259" key="5">
    <source>
        <dbReference type="PROSITE" id="PS51898"/>
    </source>
</evidence>
<evidence type="ECO:0000259" key="6">
    <source>
        <dbReference type="PROSITE" id="PS51900"/>
    </source>
</evidence>
<evidence type="ECO:0000256" key="4">
    <source>
        <dbReference type="PROSITE-ProRule" id="PRU01248"/>
    </source>
</evidence>
<dbReference type="InterPro" id="IPR004107">
    <property type="entry name" value="Integrase_SAM-like_N"/>
</dbReference>
<dbReference type="GO" id="GO:0006310">
    <property type="term" value="P:DNA recombination"/>
    <property type="evidence" value="ECO:0007669"/>
    <property type="project" value="UniProtKB-KW"/>
</dbReference>
<dbReference type="Pfam" id="PF02899">
    <property type="entry name" value="Phage_int_SAM_1"/>
    <property type="match status" value="1"/>
</dbReference>
<dbReference type="AlphaFoldDB" id="A0A4P6X2C2"/>
<dbReference type="Pfam" id="PF00589">
    <property type="entry name" value="Phage_integrase"/>
    <property type="match status" value="1"/>
</dbReference>
<dbReference type="InterPro" id="IPR011010">
    <property type="entry name" value="DNA_brk_join_enz"/>
</dbReference>
<reference evidence="7 8" key="1">
    <citation type="submission" date="2019-03" db="EMBL/GenBank/DDBJ databases">
        <authorList>
            <person name="Sebastian G."/>
            <person name="Baumann P."/>
            <person name="Ruckert C."/>
            <person name="Kalinowski J."/>
            <person name="Nebel B."/>
            <person name="Takors R."/>
            <person name="Blombach B."/>
        </authorList>
    </citation>
    <scope>NUCLEOTIDE SEQUENCE [LARGE SCALE GENOMIC DNA]</scope>
    <source>
        <strain evidence="7 8">DSM 1084</strain>
    </source>
</reference>
<dbReference type="InterPro" id="IPR013762">
    <property type="entry name" value="Integrase-like_cat_sf"/>
</dbReference>
<dbReference type="InterPro" id="IPR044068">
    <property type="entry name" value="CB"/>
</dbReference>
<dbReference type="Proteomes" id="UP000293912">
    <property type="component" value="Chromosome"/>
</dbReference>
<dbReference type="PROSITE" id="PS51900">
    <property type="entry name" value="CB"/>
    <property type="match status" value="1"/>
</dbReference>
<dbReference type="InterPro" id="IPR002104">
    <property type="entry name" value="Integrase_catalytic"/>
</dbReference>
<keyword evidence="8" id="KW-1185">Reference proteome</keyword>
<evidence type="ECO:0000256" key="1">
    <source>
        <dbReference type="ARBA" id="ARBA00022908"/>
    </source>
</evidence>
<dbReference type="Gene3D" id="1.10.443.10">
    <property type="entry name" value="Intergrase catalytic core"/>
    <property type="match status" value="1"/>
</dbReference>
<evidence type="ECO:0000313" key="8">
    <source>
        <dbReference type="Proteomes" id="UP000293912"/>
    </source>
</evidence>
<dbReference type="SUPFAM" id="SSF56349">
    <property type="entry name" value="DNA breaking-rejoining enzymes"/>
    <property type="match status" value="1"/>
</dbReference>
<protein>
    <submittedName>
        <fullName evidence="7">Tyrosine recombinase XerD</fullName>
    </submittedName>
</protein>
<evidence type="ECO:0000256" key="3">
    <source>
        <dbReference type="ARBA" id="ARBA00023172"/>
    </source>
</evidence>
<dbReference type="RefSeq" id="WP_060985441.1">
    <property type="nucleotide sequence ID" value="NZ_CP037867.1"/>
</dbReference>
<accession>A0A4P6X2C2</accession>
<dbReference type="GO" id="GO:0015074">
    <property type="term" value="P:DNA integration"/>
    <property type="evidence" value="ECO:0007669"/>
    <property type="project" value="UniProtKB-KW"/>
</dbReference>
<evidence type="ECO:0000313" key="7">
    <source>
        <dbReference type="EMBL" id="QBM28686.1"/>
    </source>
</evidence>